<dbReference type="PANTHER" id="PTHR33337:SF40">
    <property type="entry name" value="CENP-V_GFA DOMAIN-CONTAINING PROTEIN-RELATED"/>
    <property type="match status" value="1"/>
</dbReference>
<reference evidence="6" key="1">
    <citation type="journal article" date="2014" name="Int. J. Syst. Evol. Microbiol.">
        <title>Complete genome sequence of Corynebacterium casei LMG S-19264T (=DSM 44701T), isolated from a smear-ripened cheese.</title>
        <authorList>
            <consortium name="US DOE Joint Genome Institute (JGI-PGF)"/>
            <person name="Walter F."/>
            <person name="Albersmeier A."/>
            <person name="Kalinowski J."/>
            <person name="Ruckert C."/>
        </authorList>
    </citation>
    <scope>NUCLEOTIDE SEQUENCE</scope>
    <source>
        <strain evidence="6">KCTC 23310</strain>
    </source>
</reference>
<proteinExistence type="inferred from homology"/>
<dbReference type="Pfam" id="PF04828">
    <property type="entry name" value="GFA"/>
    <property type="match status" value="1"/>
</dbReference>
<dbReference type="Gene3D" id="3.90.1590.10">
    <property type="entry name" value="glutathione-dependent formaldehyde- activating enzyme (gfa)"/>
    <property type="match status" value="1"/>
</dbReference>
<dbReference type="GO" id="GO:0016846">
    <property type="term" value="F:carbon-sulfur lyase activity"/>
    <property type="evidence" value="ECO:0007669"/>
    <property type="project" value="InterPro"/>
</dbReference>
<evidence type="ECO:0000256" key="3">
    <source>
        <dbReference type="ARBA" id="ARBA00022833"/>
    </source>
</evidence>
<feature type="domain" description="CENP-V/GFA" evidence="5">
    <location>
        <begin position="13"/>
        <end position="101"/>
    </location>
</feature>
<keyword evidence="4" id="KW-0456">Lyase</keyword>
<evidence type="ECO:0000256" key="2">
    <source>
        <dbReference type="ARBA" id="ARBA00022723"/>
    </source>
</evidence>
<gene>
    <name evidence="6" type="ORF">GCM10007315_14610</name>
</gene>
<evidence type="ECO:0000256" key="4">
    <source>
        <dbReference type="ARBA" id="ARBA00023239"/>
    </source>
</evidence>
<organism evidence="6 7">
    <name type="scientific">Neogemmobacter tilapiae</name>
    <dbReference type="NCBI Taxonomy" id="875041"/>
    <lineage>
        <taxon>Bacteria</taxon>
        <taxon>Pseudomonadati</taxon>
        <taxon>Pseudomonadota</taxon>
        <taxon>Alphaproteobacteria</taxon>
        <taxon>Rhodobacterales</taxon>
        <taxon>Paracoccaceae</taxon>
        <taxon>Neogemmobacter</taxon>
    </lineage>
</organism>
<dbReference type="PANTHER" id="PTHR33337">
    <property type="entry name" value="GFA DOMAIN-CONTAINING PROTEIN"/>
    <property type="match status" value="1"/>
</dbReference>
<evidence type="ECO:0000259" key="5">
    <source>
        <dbReference type="Pfam" id="PF04828"/>
    </source>
</evidence>
<keyword evidence="7" id="KW-1185">Reference proteome</keyword>
<protein>
    <recommendedName>
        <fullName evidence="5">CENP-V/GFA domain-containing protein</fullName>
    </recommendedName>
</protein>
<dbReference type="InterPro" id="IPR006913">
    <property type="entry name" value="CENP-V/GFA"/>
</dbReference>
<name>A0A918TLM7_9RHOB</name>
<evidence type="ECO:0000313" key="7">
    <source>
        <dbReference type="Proteomes" id="UP000638981"/>
    </source>
</evidence>
<dbReference type="GO" id="GO:0046872">
    <property type="term" value="F:metal ion binding"/>
    <property type="evidence" value="ECO:0007669"/>
    <property type="project" value="UniProtKB-KW"/>
</dbReference>
<reference evidence="6" key="2">
    <citation type="submission" date="2020-09" db="EMBL/GenBank/DDBJ databases">
        <authorList>
            <person name="Sun Q."/>
            <person name="Kim S."/>
        </authorList>
    </citation>
    <scope>NUCLEOTIDE SEQUENCE</scope>
    <source>
        <strain evidence="6">KCTC 23310</strain>
    </source>
</reference>
<comment type="similarity">
    <text evidence="1">Belongs to the Gfa family.</text>
</comment>
<evidence type="ECO:0000313" key="6">
    <source>
        <dbReference type="EMBL" id="GHC53071.1"/>
    </source>
</evidence>
<dbReference type="InterPro" id="IPR011057">
    <property type="entry name" value="Mss4-like_sf"/>
</dbReference>
<evidence type="ECO:0000256" key="1">
    <source>
        <dbReference type="ARBA" id="ARBA00005495"/>
    </source>
</evidence>
<dbReference type="AlphaFoldDB" id="A0A918TLM7"/>
<dbReference type="SUPFAM" id="SSF51316">
    <property type="entry name" value="Mss4-like"/>
    <property type="match status" value="1"/>
</dbReference>
<keyword evidence="3" id="KW-0862">Zinc</keyword>
<accession>A0A918TLM7</accession>
<sequence length="151" mass="16444">MNREAKMAELSGGCAHVHVTALHGPIDNHICHCNVCKGVTGQQTTHVAFFNYGDLTVDHPEKLARQPFNKDNPNGPLELCTCADCGAAIMLDDKQKRIRVAVPNVMGYDVAGFPAASYHAFYDASKGYAKPDDGRPVYEGLRPEFVWPKGG</sequence>
<dbReference type="EMBL" id="BMYJ01000004">
    <property type="protein sequence ID" value="GHC53071.1"/>
    <property type="molecule type" value="Genomic_DNA"/>
</dbReference>
<dbReference type="Proteomes" id="UP000638981">
    <property type="component" value="Unassembled WGS sequence"/>
</dbReference>
<comment type="caution">
    <text evidence="6">The sequence shown here is derived from an EMBL/GenBank/DDBJ whole genome shotgun (WGS) entry which is preliminary data.</text>
</comment>
<keyword evidence="2" id="KW-0479">Metal-binding</keyword>